<dbReference type="GO" id="GO:0005525">
    <property type="term" value="F:GTP binding"/>
    <property type="evidence" value="ECO:0007669"/>
    <property type="project" value="UniProtKB-KW"/>
</dbReference>
<dbReference type="PANTHER" id="PTHR45782">
    <property type="entry name" value="MITOCHONDRIAL RIBOSOME-ASSOCIATED GTPASE 1"/>
    <property type="match status" value="1"/>
</dbReference>
<reference evidence="4 5" key="1">
    <citation type="journal article" date="2016" name="DNA Res.">
        <title>The draft genome of MD-2 pineapple using hybrid error correction of long reads.</title>
        <authorList>
            <person name="Redwan R.M."/>
            <person name="Saidin A."/>
            <person name="Kumar S.V."/>
        </authorList>
    </citation>
    <scope>NUCLEOTIDE SEQUENCE [LARGE SCALE GENOMIC DNA]</scope>
    <source>
        <strain evidence="5">cv. MD2</strain>
        <tissue evidence="4">Leaf</tissue>
    </source>
</reference>
<accession>A0A199VJR7</accession>
<dbReference type="InterPro" id="IPR006073">
    <property type="entry name" value="GTP-bd"/>
</dbReference>
<dbReference type="Pfam" id="PF01926">
    <property type="entry name" value="MMR_HSR1"/>
    <property type="match status" value="1"/>
</dbReference>
<keyword evidence="2" id="KW-0342">GTP-binding</keyword>
<dbReference type="AlphaFoldDB" id="A0A199VJR7"/>
<evidence type="ECO:0000256" key="1">
    <source>
        <dbReference type="ARBA" id="ARBA00022741"/>
    </source>
</evidence>
<keyword evidence="1" id="KW-0547">Nucleotide-binding</keyword>
<protein>
    <submittedName>
        <fullName evidence="4">DAR GTPase 2, mitochondrial</fullName>
    </submittedName>
</protein>
<dbReference type="SUPFAM" id="SSF52540">
    <property type="entry name" value="P-loop containing nucleoside triphosphate hydrolases"/>
    <property type="match status" value="1"/>
</dbReference>
<dbReference type="PANTHER" id="PTHR45782:SF1">
    <property type="entry name" value="DAR GTPASE 2, MITOCHONDRIAL"/>
    <property type="match status" value="1"/>
</dbReference>
<dbReference type="GO" id="GO:0032543">
    <property type="term" value="P:mitochondrial translation"/>
    <property type="evidence" value="ECO:0007669"/>
    <property type="project" value="TreeGrafter"/>
</dbReference>
<dbReference type="Proteomes" id="UP000092600">
    <property type="component" value="Unassembled WGS sequence"/>
</dbReference>
<dbReference type="InterPro" id="IPR027417">
    <property type="entry name" value="P-loop_NTPase"/>
</dbReference>
<dbReference type="EMBL" id="LSRQ01001610">
    <property type="protein sequence ID" value="OAY77121.1"/>
    <property type="molecule type" value="Genomic_DNA"/>
</dbReference>
<dbReference type="GO" id="GO:0005739">
    <property type="term" value="C:mitochondrion"/>
    <property type="evidence" value="ECO:0007669"/>
    <property type="project" value="TreeGrafter"/>
</dbReference>
<dbReference type="Gene3D" id="3.40.50.300">
    <property type="entry name" value="P-loop containing nucleotide triphosphate hydrolases"/>
    <property type="match status" value="1"/>
</dbReference>
<dbReference type="GO" id="GO:0003924">
    <property type="term" value="F:GTPase activity"/>
    <property type="evidence" value="ECO:0007669"/>
    <property type="project" value="TreeGrafter"/>
</dbReference>
<evidence type="ECO:0000259" key="3">
    <source>
        <dbReference type="Pfam" id="PF01926"/>
    </source>
</evidence>
<gene>
    <name evidence="4" type="ORF">ACMD2_07041</name>
</gene>
<name>A0A199VJR7_ANACO</name>
<evidence type="ECO:0000256" key="2">
    <source>
        <dbReference type="ARBA" id="ARBA00023134"/>
    </source>
</evidence>
<dbReference type="CDD" id="cd01856">
    <property type="entry name" value="YlqF"/>
    <property type="match status" value="1"/>
</dbReference>
<evidence type="ECO:0000313" key="4">
    <source>
        <dbReference type="EMBL" id="OAY77121.1"/>
    </source>
</evidence>
<evidence type="ECO:0000313" key="5">
    <source>
        <dbReference type="Proteomes" id="UP000092600"/>
    </source>
</evidence>
<sequence length="412" mass="45724">MAAASSSFSRRLGAAVRELGMKGAAEGWYGAHMAAAERAILERAPLVDLVLEVRDARIPATSAFESLGRWSGSNKHMIALNKVDLADASSTEKWVKHIGKQNCVCRGVNAHNKGSIKELLSTVRSRIKELKGGESSYTATVMLVGIPNVGKSAIANSMHQIGRIGAMEKGKLKHAMVSPLPGETRDISSYKLKSTLSSTNATVWYSKSVSFQIASHPNIYVLDTPGILSPKIANDDFGSKLALTGAIKDSLLGEYKLSQYFLSLLNSSEEHKHWGNLKYSTDEKIPLGTKDEQRRRRRYPSDHTQDFIVKDVRRTLFMTISSFKGSLEKGKEMEKLVESQFMALHEAFRVSYESTEDRNKAVGAKLLNLYRTGRVGRYTLDAFPELWRSSPDQFGKMTRPMKRQIPQPIAIV</sequence>
<feature type="domain" description="G" evidence="3">
    <location>
        <begin position="140"/>
        <end position="233"/>
    </location>
</feature>
<dbReference type="STRING" id="4615.A0A199VJR7"/>
<proteinExistence type="predicted"/>
<comment type="caution">
    <text evidence="4">The sequence shown here is derived from an EMBL/GenBank/DDBJ whole genome shotgun (WGS) entry which is preliminary data.</text>
</comment>
<organism evidence="4 5">
    <name type="scientific">Ananas comosus</name>
    <name type="common">Pineapple</name>
    <name type="synonym">Ananas ananas</name>
    <dbReference type="NCBI Taxonomy" id="4615"/>
    <lineage>
        <taxon>Eukaryota</taxon>
        <taxon>Viridiplantae</taxon>
        <taxon>Streptophyta</taxon>
        <taxon>Embryophyta</taxon>
        <taxon>Tracheophyta</taxon>
        <taxon>Spermatophyta</taxon>
        <taxon>Magnoliopsida</taxon>
        <taxon>Liliopsida</taxon>
        <taxon>Poales</taxon>
        <taxon>Bromeliaceae</taxon>
        <taxon>Bromelioideae</taxon>
        <taxon>Ananas</taxon>
    </lineage>
</organism>